<dbReference type="Proteomes" id="UP000250235">
    <property type="component" value="Unassembled WGS sequence"/>
</dbReference>
<evidence type="ECO:0000256" key="2">
    <source>
        <dbReference type="SAM" id="MobiDB-lite"/>
    </source>
</evidence>
<accession>A0A2Z7A7Z2</accession>
<dbReference type="EMBL" id="KV018115">
    <property type="protein sequence ID" value="KZV17635.1"/>
    <property type="molecule type" value="Genomic_DNA"/>
</dbReference>
<feature type="region of interest" description="Disordered" evidence="2">
    <location>
        <begin position="84"/>
        <end position="127"/>
    </location>
</feature>
<feature type="coiled-coil region" evidence="1">
    <location>
        <begin position="131"/>
        <end position="190"/>
    </location>
</feature>
<keyword evidence="4" id="KW-1185">Reference proteome</keyword>
<dbReference type="AlphaFoldDB" id="A0A2Z7A7Z2"/>
<keyword evidence="1" id="KW-0175">Coiled coil</keyword>
<evidence type="ECO:0000313" key="4">
    <source>
        <dbReference type="Proteomes" id="UP000250235"/>
    </source>
</evidence>
<gene>
    <name evidence="3" type="ORF">F511_19998</name>
</gene>
<sequence>MKFLAEFTQTENKFFSWDETEKVSELLQRRELIWFKMVELHMREAVTEHWKNFHKDKPPSCIFGIPPSLTWEEYKAQLAQLTNSTPDKQTDQGQQHLNPKPTAEGQIEPESSRSHFQRRSTEISLPTPQIMDNTAKELTNLQDRVSSLDLKVERMRDDTNLTRHHTVQLRRQLETSVDGLEIKMDVLEGNLVRHVTDSQQTLIDEVGVAKITCF</sequence>
<protein>
    <submittedName>
        <fullName evidence="3">Uncharacterized protein</fullName>
    </submittedName>
</protein>
<evidence type="ECO:0000256" key="1">
    <source>
        <dbReference type="SAM" id="Coils"/>
    </source>
</evidence>
<proteinExistence type="predicted"/>
<reference evidence="3 4" key="1">
    <citation type="journal article" date="2015" name="Proc. Natl. Acad. Sci. U.S.A.">
        <title>The resurrection genome of Boea hygrometrica: A blueprint for survival of dehydration.</title>
        <authorList>
            <person name="Xiao L."/>
            <person name="Yang G."/>
            <person name="Zhang L."/>
            <person name="Yang X."/>
            <person name="Zhao S."/>
            <person name="Ji Z."/>
            <person name="Zhou Q."/>
            <person name="Hu M."/>
            <person name="Wang Y."/>
            <person name="Chen M."/>
            <person name="Xu Y."/>
            <person name="Jin H."/>
            <person name="Xiao X."/>
            <person name="Hu G."/>
            <person name="Bao F."/>
            <person name="Hu Y."/>
            <person name="Wan P."/>
            <person name="Li L."/>
            <person name="Deng X."/>
            <person name="Kuang T."/>
            <person name="Xiang C."/>
            <person name="Zhu J.K."/>
            <person name="Oliver M.J."/>
            <person name="He Y."/>
        </authorList>
    </citation>
    <scope>NUCLEOTIDE SEQUENCE [LARGE SCALE GENOMIC DNA]</scope>
    <source>
        <strain evidence="4">cv. XS01</strain>
    </source>
</reference>
<name>A0A2Z7A7Z2_9LAMI</name>
<feature type="compositionally biased region" description="Polar residues" evidence="2">
    <location>
        <begin position="84"/>
        <end position="97"/>
    </location>
</feature>
<evidence type="ECO:0000313" key="3">
    <source>
        <dbReference type="EMBL" id="KZV17635.1"/>
    </source>
</evidence>
<organism evidence="3 4">
    <name type="scientific">Dorcoceras hygrometricum</name>
    <dbReference type="NCBI Taxonomy" id="472368"/>
    <lineage>
        <taxon>Eukaryota</taxon>
        <taxon>Viridiplantae</taxon>
        <taxon>Streptophyta</taxon>
        <taxon>Embryophyta</taxon>
        <taxon>Tracheophyta</taxon>
        <taxon>Spermatophyta</taxon>
        <taxon>Magnoliopsida</taxon>
        <taxon>eudicotyledons</taxon>
        <taxon>Gunneridae</taxon>
        <taxon>Pentapetalae</taxon>
        <taxon>asterids</taxon>
        <taxon>lamiids</taxon>
        <taxon>Lamiales</taxon>
        <taxon>Gesneriaceae</taxon>
        <taxon>Didymocarpoideae</taxon>
        <taxon>Trichosporeae</taxon>
        <taxon>Loxocarpinae</taxon>
        <taxon>Dorcoceras</taxon>
    </lineage>
</organism>